<reference evidence="8 9" key="1">
    <citation type="submission" date="2019-05" db="EMBL/GenBank/DDBJ databases">
        <authorList>
            <consortium name="Pathogen Informatics"/>
        </authorList>
    </citation>
    <scope>NUCLEOTIDE SEQUENCE [LARGE SCALE GENOMIC DNA]</scope>
    <source>
        <strain evidence="8 9">NCTC503</strain>
    </source>
</reference>
<dbReference type="Proteomes" id="UP000308489">
    <property type="component" value="Chromosome 1"/>
</dbReference>
<accession>A0A4U9RKB7</accession>
<dbReference type="Gene3D" id="1.20.120.940">
    <property type="entry name" value="Putative aromatic acid exporter, C-terminal domain"/>
    <property type="match status" value="1"/>
</dbReference>
<evidence type="ECO:0000313" key="9">
    <source>
        <dbReference type="Proteomes" id="UP000308489"/>
    </source>
</evidence>
<evidence type="ECO:0000313" key="8">
    <source>
        <dbReference type="EMBL" id="VTQ89280.1"/>
    </source>
</evidence>
<protein>
    <submittedName>
        <fullName evidence="8">Membrane protein</fullName>
    </submittedName>
</protein>
<dbReference type="Pfam" id="PF11728">
    <property type="entry name" value="ArAE_1_C"/>
    <property type="match status" value="1"/>
</dbReference>
<dbReference type="InterPro" id="IPR010343">
    <property type="entry name" value="ArAE_1"/>
</dbReference>
<dbReference type="PANTHER" id="PTHR40064:SF1">
    <property type="entry name" value="MEMBRANE PROTEIN"/>
    <property type="match status" value="1"/>
</dbReference>
<keyword evidence="2" id="KW-1003">Cell membrane</keyword>
<gene>
    <name evidence="8" type="ORF">NCTC503_01369</name>
</gene>
<keyword evidence="3 6" id="KW-0812">Transmembrane</keyword>
<keyword evidence="5 6" id="KW-0472">Membrane</keyword>
<keyword evidence="4 6" id="KW-1133">Transmembrane helix</keyword>
<dbReference type="InterPro" id="IPR038323">
    <property type="entry name" value="ArAE_1_C_sf"/>
</dbReference>
<dbReference type="PANTHER" id="PTHR40064">
    <property type="entry name" value="MEMBRANE PROTEIN-RELATED"/>
    <property type="match status" value="1"/>
</dbReference>
<evidence type="ECO:0000256" key="1">
    <source>
        <dbReference type="ARBA" id="ARBA00004651"/>
    </source>
</evidence>
<evidence type="ECO:0000259" key="7">
    <source>
        <dbReference type="Pfam" id="PF11728"/>
    </source>
</evidence>
<evidence type="ECO:0000256" key="6">
    <source>
        <dbReference type="SAM" id="Phobius"/>
    </source>
</evidence>
<dbReference type="EMBL" id="LR590481">
    <property type="protein sequence ID" value="VTQ89280.1"/>
    <property type="molecule type" value="Genomic_DNA"/>
</dbReference>
<feature type="transmembrane region" description="Helical" evidence="6">
    <location>
        <begin position="124"/>
        <end position="142"/>
    </location>
</feature>
<organism evidence="8 9">
    <name type="scientific">Hathewaya histolytica</name>
    <name type="common">Clostridium histolyticum</name>
    <dbReference type="NCBI Taxonomy" id="1498"/>
    <lineage>
        <taxon>Bacteria</taxon>
        <taxon>Bacillati</taxon>
        <taxon>Bacillota</taxon>
        <taxon>Clostridia</taxon>
        <taxon>Eubacteriales</taxon>
        <taxon>Clostridiaceae</taxon>
        <taxon>Hathewaya</taxon>
    </lineage>
</organism>
<dbReference type="InterPro" id="IPR052984">
    <property type="entry name" value="UPF0421"/>
</dbReference>
<evidence type="ECO:0000256" key="4">
    <source>
        <dbReference type="ARBA" id="ARBA00022989"/>
    </source>
</evidence>
<keyword evidence="9" id="KW-1185">Reference proteome</keyword>
<dbReference type="KEGG" id="hhw:NCTC503_01369"/>
<evidence type="ECO:0000256" key="3">
    <source>
        <dbReference type="ARBA" id="ARBA00022692"/>
    </source>
</evidence>
<name>A0A4U9RKB7_HATHI</name>
<dbReference type="GO" id="GO:0005886">
    <property type="term" value="C:plasma membrane"/>
    <property type="evidence" value="ECO:0007669"/>
    <property type="project" value="UniProtKB-SubCell"/>
</dbReference>
<feature type="domain" description="Putative aromatic acid exporter C-terminal" evidence="7">
    <location>
        <begin position="146"/>
        <end position="310"/>
    </location>
</feature>
<evidence type="ECO:0000256" key="2">
    <source>
        <dbReference type="ARBA" id="ARBA00022475"/>
    </source>
</evidence>
<dbReference type="AlphaFoldDB" id="A0A4U9RKB7"/>
<sequence>MRFIGFRTLKTAIGATLAMIIAEKLGLKFAVSAGIITILSLHNTKKQSIEFAFKRFMSTILALLISCILFMVLGFKAIVFGIYLLIFIPLAVRLRISEGIVVSSVLVTHILSQKSVSVFWIKNELLLMFVGAGIAIIFNLYMPNIEAQLKEDEKYIENNMKEIFLQMAITLRNQYVSIYEESLFNNLEERLNKAHNRAYTHFNNYLFQNESPYIMYFEMRNIQFQILKYMRKHFLKLSMTFEETCIVAEFTERVSHSIDENISTEELLLELEELKKFFRKKKLPVTREEFENRAILFQFLNDIENFLEIEKEFLEYI</sequence>
<dbReference type="OrthoDB" id="357521at2"/>
<dbReference type="RefSeq" id="WP_138210033.1">
    <property type="nucleotide sequence ID" value="NZ_CBCRUQ010000017.1"/>
</dbReference>
<feature type="transmembrane region" description="Helical" evidence="6">
    <location>
        <begin position="60"/>
        <end position="88"/>
    </location>
</feature>
<dbReference type="InterPro" id="IPR021062">
    <property type="entry name" value="ArAE_1_C"/>
</dbReference>
<comment type="subcellular location">
    <subcellularLocation>
        <location evidence="1">Cell membrane</location>
        <topology evidence="1">Multi-pass membrane protein</topology>
    </subcellularLocation>
</comment>
<evidence type="ECO:0000256" key="5">
    <source>
        <dbReference type="ARBA" id="ARBA00023136"/>
    </source>
</evidence>
<dbReference type="Pfam" id="PF06081">
    <property type="entry name" value="ArAE_1"/>
    <property type="match status" value="1"/>
</dbReference>
<proteinExistence type="predicted"/>